<dbReference type="Proteomes" id="UP001492380">
    <property type="component" value="Unassembled WGS sequence"/>
</dbReference>
<feature type="compositionally biased region" description="Basic residues" evidence="1">
    <location>
        <begin position="71"/>
        <end position="81"/>
    </location>
</feature>
<sequence>MPTRSDKRHLYIELRSGSGHNRHRFVRRHSTSQTPTKKADNNHHHHQPNPMRLGWSFSIATSSEQPSHALPTKKTRKRRATMARATSEAETERTAETCRRTDAVRVDRGAPDVFTAWGWGCVRDWRATGDEDESVDVGERRRRRRGHHHRHHHHCCPCRPLLRSHVFYQPVMLFDNSQVQNNYYDYARGECRPECAAYRDVKDKDDDVHHLLPHLDRLSLTNGHDERASSPPPAYSDVCPRETDTPFVGHGAEFRHLAECQQVHDELDSFGRVQDWLLH</sequence>
<protein>
    <submittedName>
        <fullName evidence="2">Uncharacterized protein</fullName>
    </submittedName>
</protein>
<gene>
    <name evidence="2" type="ORF">HDK90DRAFT_288698</name>
</gene>
<keyword evidence="3" id="KW-1185">Reference proteome</keyword>
<comment type="caution">
    <text evidence="2">The sequence shown here is derived from an EMBL/GenBank/DDBJ whole genome shotgun (WGS) entry which is preliminary data.</text>
</comment>
<evidence type="ECO:0000313" key="2">
    <source>
        <dbReference type="EMBL" id="KAK8234083.1"/>
    </source>
</evidence>
<accession>A0ABR1YQ25</accession>
<name>A0ABR1YQ25_9PEZI</name>
<feature type="region of interest" description="Disordered" evidence="1">
    <location>
        <begin position="220"/>
        <end position="240"/>
    </location>
</feature>
<feature type="compositionally biased region" description="Basic residues" evidence="1">
    <location>
        <begin position="20"/>
        <end position="30"/>
    </location>
</feature>
<reference evidence="2 3" key="1">
    <citation type="submission" date="2024-04" db="EMBL/GenBank/DDBJ databases">
        <title>Phyllosticta paracitricarpa is synonymous to the EU quarantine fungus P. citricarpa based on phylogenomic analyses.</title>
        <authorList>
            <consortium name="Lawrence Berkeley National Laboratory"/>
            <person name="Van Ingen-Buijs V.A."/>
            <person name="Van Westerhoven A.C."/>
            <person name="Haridas S."/>
            <person name="Skiadas P."/>
            <person name="Martin F."/>
            <person name="Groenewald J.Z."/>
            <person name="Crous P.W."/>
            <person name="Seidl M.F."/>
        </authorList>
    </citation>
    <scope>NUCLEOTIDE SEQUENCE [LARGE SCALE GENOMIC DNA]</scope>
    <source>
        <strain evidence="2 3">CBS 123374</strain>
    </source>
</reference>
<proteinExistence type="predicted"/>
<evidence type="ECO:0000256" key="1">
    <source>
        <dbReference type="SAM" id="MobiDB-lite"/>
    </source>
</evidence>
<evidence type="ECO:0000313" key="3">
    <source>
        <dbReference type="Proteomes" id="UP001492380"/>
    </source>
</evidence>
<feature type="region of interest" description="Disordered" evidence="1">
    <location>
        <begin position="17"/>
        <end position="95"/>
    </location>
</feature>
<dbReference type="EMBL" id="JBBWRZ010000006">
    <property type="protein sequence ID" value="KAK8234083.1"/>
    <property type="molecule type" value="Genomic_DNA"/>
</dbReference>
<organism evidence="2 3">
    <name type="scientific">Phyllosticta capitalensis</name>
    <dbReference type="NCBI Taxonomy" id="121624"/>
    <lineage>
        <taxon>Eukaryota</taxon>
        <taxon>Fungi</taxon>
        <taxon>Dikarya</taxon>
        <taxon>Ascomycota</taxon>
        <taxon>Pezizomycotina</taxon>
        <taxon>Dothideomycetes</taxon>
        <taxon>Dothideomycetes incertae sedis</taxon>
        <taxon>Botryosphaeriales</taxon>
        <taxon>Phyllostictaceae</taxon>
        <taxon>Phyllosticta</taxon>
    </lineage>
</organism>